<keyword evidence="3" id="KW-1185">Reference proteome</keyword>
<name>A0AAU7EJK9_9FLAO</name>
<reference evidence="2" key="1">
    <citation type="submission" date="2024-04" db="EMBL/GenBank/DDBJ databases">
        <title>Mariniflexile litorale, isolated from the shallow sediments of the Sea of Japan.</title>
        <authorList>
            <person name="Romanenko L."/>
            <person name="Isaeva M."/>
        </authorList>
    </citation>
    <scope>NUCLEOTIDE SEQUENCE [LARGE SCALE GENOMIC DNA]</scope>
    <source>
        <strain evidence="2">KMM 9835</strain>
    </source>
</reference>
<proteinExistence type="predicted"/>
<protein>
    <recommendedName>
        <fullName evidence="4">Lipoprotein</fullName>
    </recommendedName>
</protein>
<dbReference type="Proteomes" id="UP001224325">
    <property type="component" value="Chromosome"/>
</dbReference>
<evidence type="ECO:0000313" key="2">
    <source>
        <dbReference type="EMBL" id="XBL15691.1"/>
    </source>
</evidence>
<organism evidence="2 3">
    <name type="scientific">Mariniflexile litorale</name>
    <dbReference type="NCBI Taxonomy" id="3045158"/>
    <lineage>
        <taxon>Bacteria</taxon>
        <taxon>Pseudomonadati</taxon>
        <taxon>Bacteroidota</taxon>
        <taxon>Flavobacteriia</taxon>
        <taxon>Flavobacteriales</taxon>
        <taxon>Flavobacteriaceae</taxon>
        <taxon>Mariniflexile</taxon>
    </lineage>
</organism>
<evidence type="ECO:0000256" key="1">
    <source>
        <dbReference type="SAM" id="SignalP"/>
    </source>
</evidence>
<evidence type="ECO:0000313" key="3">
    <source>
        <dbReference type="Proteomes" id="UP001224325"/>
    </source>
</evidence>
<evidence type="ECO:0008006" key="4">
    <source>
        <dbReference type="Google" id="ProtNLM"/>
    </source>
</evidence>
<dbReference type="RefSeq" id="WP_308991811.1">
    <property type="nucleotide sequence ID" value="NZ_CP155618.1"/>
</dbReference>
<dbReference type="EMBL" id="CP155618">
    <property type="protein sequence ID" value="XBL15691.1"/>
    <property type="molecule type" value="Genomic_DNA"/>
</dbReference>
<gene>
    <name evidence="2" type="ORF">QLS71_006655</name>
</gene>
<feature type="signal peptide" evidence="1">
    <location>
        <begin position="1"/>
        <end position="21"/>
    </location>
</feature>
<keyword evidence="1" id="KW-0732">Signal</keyword>
<dbReference type="KEGG" id="mlil:QLS71_006655"/>
<accession>A0AAU7EJK9</accession>
<feature type="chain" id="PRO_5043963821" description="Lipoprotein" evidence="1">
    <location>
        <begin position="22"/>
        <end position="153"/>
    </location>
</feature>
<dbReference type="AlphaFoldDB" id="A0AAU7EJK9"/>
<sequence>MKLFKNPFSLLFMFVIFSQCATGKEFETKVSFELGEVYYQEWSLDSKADVSGINIFISIEKNPKNIEFDSVYFHGKQTKLKLKSNSVYIGRFENRTKLKNDIIMSHEPYREYGNKVPVLTKKSPFQLKENVCIVSYKTSDKVKYFKIENINKK</sequence>